<protein>
    <submittedName>
        <fullName evidence="1">Uncharacterized protein</fullName>
    </submittedName>
</protein>
<accession>A0A8X6VAE5</accession>
<name>A0A8X6VAE5_TRICX</name>
<evidence type="ECO:0000313" key="1">
    <source>
        <dbReference type="EMBL" id="GFY10987.1"/>
    </source>
</evidence>
<proteinExistence type="predicted"/>
<dbReference type="AlphaFoldDB" id="A0A8X6VAE5"/>
<evidence type="ECO:0000313" key="2">
    <source>
        <dbReference type="Proteomes" id="UP000887159"/>
    </source>
</evidence>
<sequence>MTAKVNAVVLDHHRITRDEIHQLLCISMGTTLTVKHQHLNFRKICDQSVSNHLTTQQRNTRIALSLSHLNGIIRRNTVFCHKLSLVTKHGVTILNPKASIRANSGNVRLHQLQRNQSPCTRVLVNS</sequence>
<gene>
    <name evidence="1" type="primary">AVEN_237707_1</name>
    <name evidence="1" type="ORF">TNCV_1125081</name>
</gene>
<organism evidence="1 2">
    <name type="scientific">Trichonephila clavipes</name>
    <name type="common">Golden silk orbweaver</name>
    <name type="synonym">Nephila clavipes</name>
    <dbReference type="NCBI Taxonomy" id="2585209"/>
    <lineage>
        <taxon>Eukaryota</taxon>
        <taxon>Metazoa</taxon>
        <taxon>Ecdysozoa</taxon>
        <taxon>Arthropoda</taxon>
        <taxon>Chelicerata</taxon>
        <taxon>Arachnida</taxon>
        <taxon>Araneae</taxon>
        <taxon>Araneomorphae</taxon>
        <taxon>Entelegynae</taxon>
        <taxon>Araneoidea</taxon>
        <taxon>Nephilidae</taxon>
        <taxon>Trichonephila</taxon>
    </lineage>
</organism>
<comment type="caution">
    <text evidence="1">The sequence shown here is derived from an EMBL/GenBank/DDBJ whole genome shotgun (WGS) entry which is preliminary data.</text>
</comment>
<dbReference type="Proteomes" id="UP000887159">
    <property type="component" value="Unassembled WGS sequence"/>
</dbReference>
<keyword evidence="2" id="KW-1185">Reference proteome</keyword>
<dbReference type="EMBL" id="BMAU01021301">
    <property type="protein sequence ID" value="GFY10987.1"/>
    <property type="molecule type" value="Genomic_DNA"/>
</dbReference>
<reference evidence="1" key="1">
    <citation type="submission" date="2020-08" db="EMBL/GenBank/DDBJ databases">
        <title>Multicomponent nature underlies the extraordinary mechanical properties of spider dragline silk.</title>
        <authorList>
            <person name="Kono N."/>
            <person name="Nakamura H."/>
            <person name="Mori M."/>
            <person name="Yoshida Y."/>
            <person name="Ohtoshi R."/>
            <person name="Malay A.D."/>
            <person name="Moran D.A.P."/>
            <person name="Tomita M."/>
            <person name="Numata K."/>
            <person name="Arakawa K."/>
        </authorList>
    </citation>
    <scope>NUCLEOTIDE SEQUENCE</scope>
</reference>